<dbReference type="InterPro" id="IPR004837">
    <property type="entry name" value="NaCa_Exmemb"/>
</dbReference>
<keyword evidence="4" id="KW-0106">Calcium</keyword>
<evidence type="ECO:0000256" key="2">
    <source>
        <dbReference type="ARBA" id="ARBA00005364"/>
    </source>
</evidence>
<dbReference type="PANTHER" id="PTHR10846:SF41">
    <property type="entry name" value="SODIUM_POTASSIUM_CALCIUM EXCHANGER 2"/>
    <property type="match status" value="1"/>
</dbReference>
<evidence type="ECO:0000256" key="8">
    <source>
        <dbReference type="ARBA" id="ARBA00033627"/>
    </source>
</evidence>
<evidence type="ECO:0000256" key="4">
    <source>
        <dbReference type="ARBA" id="ARBA00022568"/>
    </source>
</evidence>
<organism evidence="11 12">
    <name type="scientific">Labeo rohita</name>
    <name type="common">Indian major carp</name>
    <name type="synonym">Cyprinus rohita</name>
    <dbReference type="NCBI Taxonomy" id="84645"/>
    <lineage>
        <taxon>Eukaryota</taxon>
        <taxon>Metazoa</taxon>
        <taxon>Chordata</taxon>
        <taxon>Craniata</taxon>
        <taxon>Vertebrata</taxon>
        <taxon>Euteleostomi</taxon>
        <taxon>Actinopterygii</taxon>
        <taxon>Neopterygii</taxon>
        <taxon>Teleostei</taxon>
        <taxon>Ostariophysi</taxon>
        <taxon>Cypriniformes</taxon>
        <taxon>Cyprinidae</taxon>
        <taxon>Labeoninae</taxon>
        <taxon>Labeonini</taxon>
        <taxon>Labeo</taxon>
    </lineage>
</organism>
<keyword evidence="4" id="KW-0109">Calcium transport</keyword>
<name>A0ABQ8MGW8_LABRO</name>
<dbReference type="NCBIfam" id="TIGR00367">
    <property type="entry name" value="calcium/sodium antiporter"/>
    <property type="match status" value="1"/>
</dbReference>
<feature type="domain" description="Sodium/calcium exchanger membrane region" evidence="10">
    <location>
        <begin position="143"/>
        <end position="291"/>
    </location>
</feature>
<dbReference type="Proteomes" id="UP000830375">
    <property type="component" value="Unassembled WGS sequence"/>
</dbReference>
<comment type="caution">
    <text evidence="11">The sequence shown here is derived from an EMBL/GenBank/DDBJ whole genome shotgun (WGS) entry which is preliminary data.</text>
</comment>
<comment type="similarity">
    <text evidence="2">Belongs to the Ca(2+):cation antiporter (CaCA) (TC 2.A.19) family. SLC24A subfamily.</text>
</comment>
<dbReference type="Pfam" id="PF01699">
    <property type="entry name" value="Na_Ca_ex"/>
    <property type="match status" value="1"/>
</dbReference>
<accession>A0ABQ8MGW8</accession>
<comment type="catalytic activity">
    <reaction evidence="8">
        <text>Ca(2+)(out) + K(+)(out) + 4 Na(+)(in) = Ca(2+)(in) + K(+)(in) + 4 Na(+)(out)</text>
        <dbReference type="Rhea" id="RHEA:69967"/>
        <dbReference type="ChEBI" id="CHEBI:29101"/>
        <dbReference type="ChEBI" id="CHEBI:29103"/>
        <dbReference type="ChEBI" id="CHEBI:29108"/>
    </reaction>
</comment>
<keyword evidence="7 9" id="KW-0472">Membrane</keyword>
<sequence>MRAEPSTLGGRGAPFTPAPVFHQCAVPIITLLLQDAKNETHTGLEQLEAVFEQPDKTNGENEKEQWEQEEFHSKLARLFLLRLSGFSAAVTGEEDDEEDQPLSLSWPESKRKRFTYLFILPIVFPLWITLPDVRKPTSKKFFPVTFLGAICWIAGFSYLMVWWAHQVGETIGITEEIMGLTILAAGTSIPDLITSVIVARKGLGDMAVSSSVGSNIFDITVGLPFPWLLFSIVNSMSPVRVSSNGLFCAIVLLFLMLLFVIISIAACKWKMSKLLGFIMFLLYIVFLVVSVLLEDKVIVCPISI</sequence>
<dbReference type="InterPro" id="IPR044880">
    <property type="entry name" value="NCX_ion-bd_dom_sf"/>
</dbReference>
<reference evidence="11 12" key="1">
    <citation type="submission" date="2022-01" db="EMBL/GenBank/DDBJ databases">
        <title>A high-quality chromosome-level genome assembly of rohu carp, Labeo rohita.</title>
        <authorList>
            <person name="Arick M.A. II"/>
            <person name="Hsu C.-Y."/>
            <person name="Magbanua Z."/>
            <person name="Pechanova O."/>
            <person name="Grover C."/>
            <person name="Miller E."/>
            <person name="Thrash A."/>
            <person name="Ezzel L."/>
            <person name="Alam S."/>
            <person name="Benzie J."/>
            <person name="Hamilton M."/>
            <person name="Karsi A."/>
            <person name="Lawrence M.L."/>
            <person name="Peterson D.G."/>
        </authorList>
    </citation>
    <scope>NUCLEOTIDE SEQUENCE [LARGE SCALE GENOMIC DNA]</scope>
    <source>
        <strain evidence="12">BAU-BD-2019</strain>
        <tissue evidence="11">Blood</tissue>
    </source>
</reference>
<proteinExistence type="inferred from homology"/>
<keyword evidence="4" id="KW-0813">Transport</keyword>
<dbReference type="InterPro" id="IPR004481">
    <property type="entry name" value="K/Na/Ca-exchanger"/>
</dbReference>
<keyword evidence="6 9" id="KW-1133">Transmembrane helix</keyword>
<keyword evidence="3" id="KW-0050">Antiport</keyword>
<evidence type="ECO:0000256" key="9">
    <source>
        <dbReference type="SAM" id="Phobius"/>
    </source>
</evidence>
<dbReference type="PANTHER" id="PTHR10846">
    <property type="entry name" value="SODIUM/POTASSIUM/CALCIUM EXCHANGER"/>
    <property type="match status" value="1"/>
</dbReference>
<dbReference type="Gene3D" id="1.20.1420.30">
    <property type="entry name" value="NCX, central ion-binding region"/>
    <property type="match status" value="1"/>
</dbReference>
<dbReference type="EMBL" id="JACTAM010000007">
    <property type="protein sequence ID" value="KAI2662107.1"/>
    <property type="molecule type" value="Genomic_DNA"/>
</dbReference>
<evidence type="ECO:0000256" key="5">
    <source>
        <dbReference type="ARBA" id="ARBA00022692"/>
    </source>
</evidence>
<evidence type="ECO:0000313" key="11">
    <source>
        <dbReference type="EMBL" id="KAI2662107.1"/>
    </source>
</evidence>
<feature type="transmembrane region" description="Helical" evidence="9">
    <location>
        <begin position="274"/>
        <end position="293"/>
    </location>
</feature>
<evidence type="ECO:0000256" key="6">
    <source>
        <dbReference type="ARBA" id="ARBA00022989"/>
    </source>
</evidence>
<evidence type="ECO:0000256" key="3">
    <source>
        <dbReference type="ARBA" id="ARBA00022449"/>
    </source>
</evidence>
<keyword evidence="12" id="KW-1185">Reference proteome</keyword>
<evidence type="ECO:0000256" key="1">
    <source>
        <dbReference type="ARBA" id="ARBA00004141"/>
    </source>
</evidence>
<evidence type="ECO:0000259" key="10">
    <source>
        <dbReference type="Pfam" id="PF01699"/>
    </source>
</evidence>
<evidence type="ECO:0000256" key="7">
    <source>
        <dbReference type="ARBA" id="ARBA00023136"/>
    </source>
</evidence>
<keyword evidence="5 9" id="KW-0812">Transmembrane</keyword>
<evidence type="ECO:0000313" key="12">
    <source>
        <dbReference type="Proteomes" id="UP000830375"/>
    </source>
</evidence>
<protein>
    <submittedName>
        <fullName evidence="11">Sodium/potassium/calcium exchanger 2</fullName>
    </submittedName>
</protein>
<gene>
    <name evidence="11" type="ORF">H4Q32_000873</name>
</gene>
<comment type="subcellular location">
    <subcellularLocation>
        <location evidence="1">Membrane</location>
        <topology evidence="1">Multi-pass membrane protein</topology>
    </subcellularLocation>
</comment>
<feature type="transmembrane region" description="Helical" evidence="9">
    <location>
        <begin position="142"/>
        <end position="165"/>
    </location>
</feature>
<feature type="transmembrane region" description="Helical" evidence="9">
    <location>
        <begin position="211"/>
        <end position="232"/>
    </location>
</feature>
<feature type="transmembrane region" description="Helical" evidence="9">
    <location>
        <begin position="114"/>
        <end position="130"/>
    </location>
</feature>
<keyword evidence="4" id="KW-0406">Ion transport</keyword>
<feature type="transmembrane region" description="Helical" evidence="9">
    <location>
        <begin position="244"/>
        <end position="267"/>
    </location>
</feature>